<protein>
    <submittedName>
        <fullName evidence="1">Quasi-rSAM protein, GG-Bacteroidales system</fullName>
    </submittedName>
</protein>
<gene>
    <name evidence="1" type="ORF">ERS852429_04273</name>
</gene>
<organism evidence="1 2">
    <name type="scientific">Parabacteroides distasonis</name>
    <dbReference type="NCBI Taxonomy" id="823"/>
    <lineage>
        <taxon>Bacteria</taxon>
        <taxon>Pseudomonadati</taxon>
        <taxon>Bacteroidota</taxon>
        <taxon>Bacteroidia</taxon>
        <taxon>Bacteroidales</taxon>
        <taxon>Tannerellaceae</taxon>
        <taxon>Parabacteroides</taxon>
    </lineage>
</organism>
<dbReference type="NCBIfam" id="TIGR04150">
    <property type="entry name" value="pseudo_rSAM_GG"/>
    <property type="match status" value="1"/>
</dbReference>
<dbReference type="AlphaFoldDB" id="A0A173W0Q8"/>
<sequence length="389" mass="45771">MERTSDYWFMIEPYVHINIANGYMLLYNTLDKETIISNNEKVINLLEELLQDENCGVTILKNEQYRQNDIHSFITNLREKYMGDIIDISLSKGKPIQILPHTNFCNKRNEKYNFIKNANLLHFLNEIIIHLDHILDQDKLIDYLQSMPDNITYSISGDLKHIAKFDKLVDFLNQYNSSKKIICNYINFAIPASVCKNIFLYKIHIHFPIDRKQLIITTQSLKDQNNLFELIFDIASLDDYLKAWEIIEEYQIDKYQFNPIYTGYNIDFFKENVFLKKSDILSTSMSIKDFFIKQMINNNDFGKINIMPNGDVHSNINYPALGNICTHSIFELIQKEIEEGKSWLRVRNQEPCNACIYQWLCPSPSDYEIMIGQTNLCHVNIHNPNCENL</sequence>
<proteinExistence type="predicted"/>
<name>A0A173W0Q8_PARDI</name>
<dbReference type="Proteomes" id="UP000095591">
    <property type="component" value="Unassembled WGS sequence"/>
</dbReference>
<dbReference type="EMBL" id="CYXP01000014">
    <property type="protein sequence ID" value="CUN33122.1"/>
    <property type="molecule type" value="Genomic_DNA"/>
</dbReference>
<reference evidence="1 2" key="1">
    <citation type="submission" date="2015-09" db="EMBL/GenBank/DDBJ databases">
        <authorList>
            <consortium name="Pathogen Informatics"/>
        </authorList>
    </citation>
    <scope>NUCLEOTIDE SEQUENCE [LARGE SCALE GENOMIC DNA]</scope>
    <source>
        <strain evidence="1 2">2789STDY5608872</strain>
    </source>
</reference>
<evidence type="ECO:0000313" key="1">
    <source>
        <dbReference type="EMBL" id="CUN33122.1"/>
    </source>
</evidence>
<dbReference type="RefSeq" id="WP_057320027.1">
    <property type="nucleotide sequence ID" value="NZ_CYXP01000014.1"/>
</dbReference>
<evidence type="ECO:0000313" key="2">
    <source>
        <dbReference type="Proteomes" id="UP000095591"/>
    </source>
</evidence>
<accession>A0A173W0Q8</accession>
<dbReference type="InterPro" id="IPR026418">
    <property type="entry name" value="Pseudo_rSAM"/>
</dbReference>